<dbReference type="EMBL" id="GBXM01050559">
    <property type="protein sequence ID" value="JAH58018.1"/>
    <property type="molecule type" value="Transcribed_RNA"/>
</dbReference>
<evidence type="ECO:0000313" key="1">
    <source>
        <dbReference type="EMBL" id="JAH58018.1"/>
    </source>
</evidence>
<accession>A0A0E9TZ52</accession>
<protein>
    <submittedName>
        <fullName evidence="1">Uncharacterized protein</fullName>
    </submittedName>
</protein>
<name>A0A0E9TZ52_ANGAN</name>
<reference evidence="1" key="1">
    <citation type="submission" date="2014-11" db="EMBL/GenBank/DDBJ databases">
        <authorList>
            <person name="Amaro Gonzalez C."/>
        </authorList>
    </citation>
    <scope>NUCLEOTIDE SEQUENCE</scope>
</reference>
<proteinExistence type="predicted"/>
<dbReference type="AlphaFoldDB" id="A0A0E9TZ52"/>
<reference evidence="1" key="2">
    <citation type="journal article" date="2015" name="Fish Shellfish Immunol.">
        <title>Early steps in the European eel (Anguilla anguilla)-Vibrio vulnificus interaction in the gills: Role of the RtxA13 toxin.</title>
        <authorList>
            <person name="Callol A."/>
            <person name="Pajuelo D."/>
            <person name="Ebbesson L."/>
            <person name="Teles M."/>
            <person name="MacKenzie S."/>
            <person name="Amaro C."/>
        </authorList>
    </citation>
    <scope>NUCLEOTIDE SEQUENCE</scope>
</reference>
<organism evidence="1">
    <name type="scientific">Anguilla anguilla</name>
    <name type="common">European freshwater eel</name>
    <name type="synonym">Muraena anguilla</name>
    <dbReference type="NCBI Taxonomy" id="7936"/>
    <lineage>
        <taxon>Eukaryota</taxon>
        <taxon>Metazoa</taxon>
        <taxon>Chordata</taxon>
        <taxon>Craniata</taxon>
        <taxon>Vertebrata</taxon>
        <taxon>Euteleostomi</taxon>
        <taxon>Actinopterygii</taxon>
        <taxon>Neopterygii</taxon>
        <taxon>Teleostei</taxon>
        <taxon>Anguilliformes</taxon>
        <taxon>Anguillidae</taxon>
        <taxon>Anguilla</taxon>
    </lineage>
</organism>
<sequence>MCVRVTVCPPFPPSVGIYWGVSTYLCYTTMRSVNAVRKLA</sequence>